<proteinExistence type="predicted"/>
<evidence type="ECO:0000313" key="2">
    <source>
        <dbReference type="Proteomes" id="UP001276150"/>
    </source>
</evidence>
<organism evidence="1 2">
    <name type="scientific">Deinococcus arenicola</name>
    <dbReference type="NCBI Taxonomy" id="2994950"/>
    <lineage>
        <taxon>Bacteria</taxon>
        <taxon>Thermotogati</taxon>
        <taxon>Deinococcota</taxon>
        <taxon>Deinococci</taxon>
        <taxon>Deinococcales</taxon>
        <taxon>Deinococcaceae</taxon>
        <taxon>Deinococcus</taxon>
    </lineage>
</organism>
<sequence>MTLKSERLYLEYIGLGTDRTIPKLSKVTGQSIDSLYKMSKRYEWAERAALDDKALKEKFSNSDYSELGAGEILAGISRKSLEKLDRVISTVKVSNPRDAKIMLELSQLAAGKPTEIQQTISNDDNLISVSILLDIIEMLPKEWQDKANAELEKRISGAIDDNLENNPQQFYN</sequence>
<protein>
    <recommendedName>
        <fullName evidence="3">Terminase small subunit</fullName>
    </recommendedName>
</protein>
<name>A0ABU4DLB1_9DEIO</name>
<comment type="caution">
    <text evidence="1">The sequence shown here is derived from an EMBL/GenBank/DDBJ whole genome shotgun (WGS) entry which is preliminary data.</text>
</comment>
<dbReference type="Proteomes" id="UP001276150">
    <property type="component" value="Unassembled WGS sequence"/>
</dbReference>
<evidence type="ECO:0000313" key="1">
    <source>
        <dbReference type="EMBL" id="MDV6373216.1"/>
    </source>
</evidence>
<dbReference type="EMBL" id="JAPMIV010000001">
    <property type="protein sequence ID" value="MDV6373216.1"/>
    <property type="molecule type" value="Genomic_DNA"/>
</dbReference>
<gene>
    <name evidence="1" type="ORF">ORD21_01195</name>
</gene>
<reference evidence="1 2" key="1">
    <citation type="submission" date="2022-11" db="EMBL/GenBank/DDBJ databases">
        <title>Deinococcus ZS9-10, Low Temperature and Draught-tolerating, UV-resistant Bacteria from Continental Antarctica.</title>
        <authorList>
            <person name="Cheng L."/>
        </authorList>
    </citation>
    <scope>NUCLEOTIDE SEQUENCE [LARGE SCALE GENOMIC DNA]</scope>
    <source>
        <strain evidence="1 2">ZS9-10</strain>
    </source>
</reference>
<accession>A0ABU4DLB1</accession>
<evidence type="ECO:0008006" key="3">
    <source>
        <dbReference type="Google" id="ProtNLM"/>
    </source>
</evidence>
<dbReference type="RefSeq" id="WP_317638507.1">
    <property type="nucleotide sequence ID" value="NZ_JAPMIV010000001.1"/>
</dbReference>
<keyword evidence="2" id="KW-1185">Reference proteome</keyword>